<dbReference type="InterPro" id="IPR018062">
    <property type="entry name" value="HTH_AraC-typ_CS"/>
</dbReference>
<evidence type="ECO:0000313" key="6">
    <source>
        <dbReference type="Proteomes" id="UP001357223"/>
    </source>
</evidence>
<dbReference type="InterPro" id="IPR018060">
    <property type="entry name" value="HTH_AraC"/>
</dbReference>
<reference evidence="5 6" key="1">
    <citation type="submission" date="2023-10" db="EMBL/GenBank/DDBJ databases">
        <title>Niallia locisalis sp.nov. isolated from a salt pond sample.</title>
        <authorList>
            <person name="Li X.-J."/>
            <person name="Dong L."/>
        </authorList>
    </citation>
    <scope>NUCLEOTIDE SEQUENCE [LARGE SCALE GENOMIC DNA]</scope>
    <source>
        <strain evidence="5 6">DSM 29761</strain>
    </source>
</reference>
<dbReference type="InterPro" id="IPR009057">
    <property type="entry name" value="Homeodomain-like_sf"/>
</dbReference>
<keyword evidence="3" id="KW-0804">Transcription</keyword>
<dbReference type="RefSeq" id="WP_338450622.1">
    <property type="nucleotide sequence ID" value="NZ_CP137640.1"/>
</dbReference>
<accession>A0ABZ2CHD9</accession>
<dbReference type="SUPFAM" id="SSF51215">
    <property type="entry name" value="Regulatory protein AraC"/>
    <property type="match status" value="1"/>
</dbReference>
<evidence type="ECO:0000259" key="4">
    <source>
        <dbReference type="PROSITE" id="PS01124"/>
    </source>
</evidence>
<protein>
    <submittedName>
        <fullName evidence="5">AraC family transcriptional regulator</fullName>
    </submittedName>
</protein>
<dbReference type="Gene3D" id="1.10.10.60">
    <property type="entry name" value="Homeodomain-like"/>
    <property type="match status" value="2"/>
</dbReference>
<keyword evidence="2" id="KW-0238">DNA-binding</keyword>
<dbReference type="EMBL" id="CP137640">
    <property type="protein sequence ID" value="WVX81711.1"/>
    <property type="molecule type" value="Genomic_DNA"/>
</dbReference>
<sequence length="280" mass="33295">MEEKGVLPGSKSFFHTPSYFAKQALYHPLSAGSFICSSYYETRRDHLQQFVFIHILKGKMEVKYKNQQMIAEDNTFIFLDCFNPHLYKTLEETNFNWIHFNGNVSKEYFEYFLQKKGFVFSLENNWEIPKCMTKILSMMEEEKVDEHGTSLIIHQILYELEKVTNQADYSIEETIKKAISFIEDHYNEEIDLNNIADYVKLSPYHFSRVFKKHTNLTPHQYLIKFRVHKAKKLLFSTNLSVNEIALECGFYSGPHFVTTFKNHTDFTPKKYREFLFKNKS</sequence>
<dbReference type="SUPFAM" id="SSF46689">
    <property type="entry name" value="Homeodomain-like"/>
    <property type="match status" value="2"/>
</dbReference>
<keyword evidence="6" id="KW-1185">Reference proteome</keyword>
<dbReference type="InterPro" id="IPR003313">
    <property type="entry name" value="AraC-bd"/>
</dbReference>
<dbReference type="PROSITE" id="PS00041">
    <property type="entry name" value="HTH_ARAC_FAMILY_1"/>
    <property type="match status" value="1"/>
</dbReference>
<evidence type="ECO:0000256" key="3">
    <source>
        <dbReference type="ARBA" id="ARBA00023163"/>
    </source>
</evidence>
<organism evidence="5 6">
    <name type="scientific">Niallia oryzisoli</name>
    <dbReference type="NCBI Taxonomy" id="1737571"/>
    <lineage>
        <taxon>Bacteria</taxon>
        <taxon>Bacillati</taxon>
        <taxon>Bacillota</taxon>
        <taxon>Bacilli</taxon>
        <taxon>Bacillales</taxon>
        <taxon>Bacillaceae</taxon>
        <taxon>Niallia</taxon>
    </lineage>
</organism>
<dbReference type="Pfam" id="PF02311">
    <property type="entry name" value="AraC_binding"/>
    <property type="match status" value="1"/>
</dbReference>
<dbReference type="SMART" id="SM00342">
    <property type="entry name" value="HTH_ARAC"/>
    <property type="match status" value="1"/>
</dbReference>
<dbReference type="Pfam" id="PF12833">
    <property type="entry name" value="HTH_18"/>
    <property type="match status" value="1"/>
</dbReference>
<evidence type="ECO:0000256" key="2">
    <source>
        <dbReference type="ARBA" id="ARBA00023125"/>
    </source>
</evidence>
<evidence type="ECO:0000313" key="5">
    <source>
        <dbReference type="EMBL" id="WVX81711.1"/>
    </source>
</evidence>
<gene>
    <name evidence="5" type="ORF">R4Z09_01295</name>
</gene>
<name>A0ABZ2CHD9_9BACI</name>
<proteinExistence type="predicted"/>
<dbReference type="PANTHER" id="PTHR43280">
    <property type="entry name" value="ARAC-FAMILY TRANSCRIPTIONAL REGULATOR"/>
    <property type="match status" value="1"/>
</dbReference>
<dbReference type="Proteomes" id="UP001357223">
    <property type="component" value="Chromosome"/>
</dbReference>
<feature type="domain" description="HTH araC/xylS-type" evidence="4">
    <location>
        <begin position="176"/>
        <end position="274"/>
    </location>
</feature>
<keyword evidence="1" id="KW-0805">Transcription regulation</keyword>
<dbReference type="InterPro" id="IPR037923">
    <property type="entry name" value="HTH-like"/>
</dbReference>
<dbReference type="PROSITE" id="PS01124">
    <property type="entry name" value="HTH_ARAC_FAMILY_2"/>
    <property type="match status" value="1"/>
</dbReference>
<dbReference type="PANTHER" id="PTHR43280:SF2">
    <property type="entry name" value="HTH-TYPE TRANSCRIPTIONAL REGULATOR EXSA"/>
    <property type="match status" value="1"/>
</dbReference>
<evidence type="ECO:0000256" key="1">
    <source>
        <dbReference type="ARBA" id="ARBA00023015"/>
    </source>
</evidence>